<feature type="domain" description="EAL" evidence="5">
    <location>
        <begin position="574"/>
        <end position="836"/>
    </location>
</feature>
<dbReference type="Gene3D" id="3.40.50.2300">
    <property type="match status" value="1"/>
</dbReference>
<dbReference type="InterPro" id="IPR035965">
    <property type="entry name" value="PAS-like_dom_sf"/>
</dbReference>
<dbReference type="SMART" id="SM00448">
    <property type="entry name" value="REC"/>
    <property type="match status" value="1"/>
</dbReference>
<evidence type="ECO:0000256" key="1">
    <source>
        <dbReference type="PROSITE-ProRule" id="PRU00169"/>
    </source>
</evidence>
<keyword evidence="8" id="KW-1185">Reference proteome</keyword>
<dbReference type="Pfam" id="PF00990">
    <property type="entry name" value="GGDEF"/>
    <property type="match status" value="1"/>
</dbReference>
<dbReference type="CDD" id="cd01949">
    <property type="entry name" value="GGDEF"/>
    <property type="match status" value="1"/>
</dbReference>
<dbReference type="SMART" id="SM00052">
    <property type="entry name" value="EAL"/>
    <property type="match status" value="1"/>
</dbReference>
<evidence type="ECO:0000259" key="4">
    <source>
        <dbReference type="PROSITE" id="PS50113"/>
    </source>
</evidence>
<dbReference type="PROSITE" id="PS50110">
    <property type="entry name" value="RESPONSE_REGULATORY"/>
    <property type="match status" value="1"/>
</dbReference>
<dbReference type="SMART" id="SM00091">
    <property type="entry name" value="PAS"/>
    <property type="match status" value="1"/>
</dbReference>
<dbReference type="InterPro" id="IPR011006">
    <property type="entry name" value="CheY-like_superfamily"/>
</dbReference>
<organism evidence="7 8">
    <name type="scientific">Piscinibacter gummiphilus</name>
    <dbReference type="NCBI Taxonomy" id="946333"/>
    <lineage>
        <taxon>Bacteria</taxon>
        <taxon>Pseudomonadati</taxon>
        <taxon>Pseudomonadota</taxon>
        <taxon>Betaproteobacteria</taxon>
        <taxon>Burkholderiales</taxon>
        <taxon>Sphaerotilaceae</taxon>
        <taxon>Piscinibacter</taxon>
    </lineage>
</organism>
<accession>A0ABZ0CUS6</accession>
<dbReference type="SUPFAM" id="SSF141868">
    <property type="entry name" value="EAL domain-like"/>
    <property type="match status" value="1"/>
</dbReference>
<feature type="modified residue" description="4-aspartylphosphate" evidence="1">
    <location>
        <position position="188"/>
    </location>
</feature>
<dbReference type="InterPro" id="IPR043128">
    <property type="entry name" value="Rev_trsase/Diguanyl_cyclase"/>
</dbReference>
<dbReference type="PROSITE" id="PS50112">
    <property type="entry name" value="PAS"/>
    <property type="match status" value="1"/>
</dbReference>
<dbReference type="NCBIfam" id="TIGR00254">
    <property type="entry name" value="GGDEF"/>
    <property type="match status" value="1"/>
</dbReference>
<dbReference type="Gene3D" id="3.20.20.450">
    <property type="entry name" value="EAL domain"/>
    <property type="match status" value="1"/>
</dbReference>
<evidence type="ECO:0000259" key="3">
    <source>
        <dbReference type="PROSITE" id="PS50112"/>
    </source>
</evidence>
<evidence type="ECO:0000259" key="2">
    <source>
        <dbReference type="PROSITE" id="PS50110"/>
    </source>
</evidence>
<dbReference type="Gene3D" id="3.30.450.20">
    <property type="entry name" value="PAS domain"/>
    <property type="match status" value="1"/>
</dbReference>
<dbReference type="Pfam" id="PF00072">
    <property type="entry name" value="Response_reg"/>
    <property type="match status" value="1"/>
</dbReference>
<dbReference type="Proteomes" id="UP001303946">
    <property type="component" value="Chromosome"/>
</dbReference>
<dbReference type="RefSeq" id="WP_316701551.1">
    <property type="nucleotide sequence ID" value="NZ_CP136336.1"/>
</dbReference>
<dbReference type="SUPFAM" id="SSF52172">
    <property type="entry name" value="CheY-like"/>
    <property type="match status" value="1"/>
</dbReference>
<evidence type="ECO:0000313" key="8">
    <source>
        <dbReference type="Proteomes" id="UP001303946"/>
    </source>
</evidence>
<dbReference type="InterPro" id="IPR000160">
    <property type="entry name" value="GGDEF_dom"/>
</dbReference>
<dbReference type="PANTHER" id="PTHR44757">
    <property type="entry name" value="DIGUANYLATE CYCLASE DGCP"/>
    <property type="match status" value="1"/>
</dbReference>
<dbReference type="SUPFAM" id="SSF55785">
    <property type="entry name" value="PYP-like sensor domain (PAS domain)"/>
    <property type="match status" value="1"/>
</dbReference>
<dbReference type="NCBIfam" id="TIGR00229">
    <property type="entry name" value="sensory_box"/>
    <property type="match status" value="1"/>
</dbReference>
<feature type="domain" description="GGDEF" evidence="6">
    <location>
        <begin position="430"/>
        <end position="563"/>
    </location>
</feature>
<dbReference type="InterPro" id="IPR000700">
    <property type="entry name" value="PAS-assoc_C"/>
</dbReference>
<dbReference type="InterPro" id="IPR035919">
    <property type="entry name" value="EAL_sf"/>
</dbReference>
<evidence type="ECO:0000259" key="6">
    <source>
        <dbReference type="PROSITE" id="PS50887"/>
    </source>
</evidence>
<dbReference type="SMART" id="SM00267">
    <property type="entry name" value="GGDEF"/>
    <property type="match status" value="1"/>
</dbReference>
<dbReference type="InterPro" id="IPR013767">
    <property type="entry name" value="PAS_fold"/>
</dbReference>
<dbReference type="CDD" id="cd01948">
    <property type="entry name" value="EAL"/>
    <property type="match status" value="1"/>
</dbReference>
<sequence length="836" mass="92228">MHRLLLVESSPTLRCGLEKLLLRHGFAVVSLPADAQALAAFDQELSRGLATLILGWSNTPAAICEAFVQRLQKPDCRQLALVVLAADPSHVDASLSSGRAYTRVQRLQRPSEVPRLVRGLLAQVASELRPDAESPTALKVLLVDDSRTSRTKYQRLLRNHGYAVVACEDAEAALERVKTEHFDLAVIDYFMPGMNGAMLCRALRELPATRDMTLAVLTGSYEEGLISDCLAAGASECMFKNESDELVVARVDSMARLCERERRLKEEGQRLELILSSVGDGVYGVDRHGRITFVNPAALRLLQCTHEDELVGLSAHERLHHRDERGRPVPAETCFLQQAYELGDSLSNWETVFWRADGEMLNVECTVRPQHQGEDCVGVVVAFRDIAERKRHEAETQWQLRHDHLTKLHNRRHFEYMLEQEIFRLRRSAEQSALLFIDLDRFKHINDSAGHAAGDALLSSIGRKLKSRSRQSDLVARLGGDEFAVLLRNVDDGSVLALAEKFRAILDDGNFSHGGREFEVSGSVGIARLSRHTLSPAYAMNCADAACHIAKREGRNRIHMFDLGGDAGALATLQQSWSERLKIALAAGSFALQFQPIFDLRRLPEATTEEMADELPANALYGHEVFVRLDDVDTLLAPRAFLSQAERFELMPALDGWVMDRIALMLAREARPVASRFHLNVATASLLDAGYLARLTTLLREGAFAPGQLCLEIKESELAGQLPALLPVLGELHQLGVRLLLDEYGRGLGGLGHLRGLPLSAVKLDGSLVQGLAGDEVGVLMVRAMTDLAHAMKAVVIAPLIEDTTVLQRLRSAGVDYAQGFVLGEPRTSWSALLPA</sequence>
<dbReference type="InterPro" id="IPR000014">
    <property type="entry name" value="PAS"/>
</dbReference>
<feature type="domain" description="PAC" evidence="4">
    <location>
        <begin position="347"/>
        <end position="398"/>
    </location>
</feature>
<dbReference type="Pfam" id="PF00989">
    <property type="entry name" value="PAS"/>
    <property type="match status" value="1"/>
</dbReference>
<feature type="domain" description="Response regulatory" evidence="2">
    <location>
        <begin position="139"/>
        <end position="255"/>
    </location>
</feature>
<protein>
    <submittedName>
        <fullName evidence="7">EAL domain-containing protein</fullName>
    </submittedName>
</protein>
<dbReference type="PANTHER" id="PTHR44757:SF2">
    <property type="entry name" value="BIOFILM ARCHITECTURE MAINTENANCE PROTEIN MBAA"/>
    <property type="match status" value="1"/>
</dbReference>
<dbReference type="InterPro" id="IPR001789">
    <property type="entry name" value="Sig_transdc_resp-reg_receiver"/>
</dbReference>
<dbReference type="InterPro" id="IPR052155">
    <property type="entry name" value="Biofilm_reg_signaling"/>
</dbReference>
<evidence type="ECO:0000313" key="7">
    <source>
        <dbReference type="EMBL" id="WOB08716.1"/>
    </source>
</evidence>
<gene>
    <name evidence="7" type="ORF">RXV79_01360</name>
</gene>
<evidence type="ECO:0000259" key="5">
    <source>
        <dbReference type="PROSITE" id="PS50883"/>
    </source>
</evidence>
<dbReference type="PROSITE" id="PS50887">
    <property type="entry name" value="GGDEF"/>
    <property type="match status" value="1"/>
</dbReference>
<dbReference type="CDD" id="cd00130">
    <property type="entry name" value="PAS"/>
    <property type="match status" value="1"/>
</dbReference>
<dbReference type="InterPro" id="IPR001633">
    <property type="entry name" value="EAL_dom"/>
</dbReference>
<dbReference type="Pfam" id="PF00563">
    <property type="entry name" value="EAL"/>
    <property type="match status" value="1"/>
</dbReference>
<proteinExistence type="predicted"/>
<name>A0ABZ0CUS6_9BURK</name>
<reference evidence="7 8" key="1">
    <citation type="submission" date="2023-10" db="EMBL/GenBank/DDBJ databases">
        <title>Bacteria for the degradation of biodegradable plastic PBAT(Polybutylene adipate terephthalate).</title>
        <authorList>
            <person name="Weon H.-Y."/>
            <person name="Yeon J."/>
        </authorList>
    </citation>
    <scope>NUCLEOTIDE SEQUENCE [LARGE SCALE GENOMIC DNA]</scope>
    <source>
        <strain evidence="7 8">SBD 7-3</strain>
    </source>
</reference>
<dbReference type="PROSITE" id="PS50113">
    <property type="entry name" value="PAC"/>
    <property type="match status" value="1"/>
</dbReference>
<dbReference type="CDD" id="cd00156">
    <property type="entry name" value="REC"/>
    <property type="match status" value="1"/>
</dbReference>
<dbReference type="InterPro" id="IPR029787">
    <property type="entry name" value="Nucleotide_cyclase"/>
</dbReference>
<dbReference type="PROSITE" id="PS50883">
    <property type="entry name" value="EAL"/>
    <property type="match status" value="1"/>
</dbReference>
<feature type="domain" description="PAS" evidence="3">
    <location>
        <begin position="267"/>
        <end position="308"/>
    </location>
</feature>
<dbReference type="SUPFAM" id="SSF55073">
    <property type="entry name" value="Nucleotide cyclase"/>
    <property type="match status" value="1"/>
</dbReference>
<dbReference type="Gene3D" id="3.30.70.270">
    <property type="match status" value="1"/>
</dbReference>
<dbReference type="EMBL" id="CP136336">
    <property type="protein sequence ID" value="WOB08716.1"/>
    <property type="molecule type" value="Genomic_DNA"/>
</dbReference>
<keyword evidence="1" id="KW-0597">Phosphoprotein</keyword>